<proteinExistence type="predicted"/>
<reference evidence="2" key="1">
    <citation type="submission" date="2021-02" db="EMBL/GenBank/DDBJ databases">
        <title>First Annotated Genome of the Yellow-green Alga Tribonema minus.</title>
        <authorList>
            <person name="Mahan K.M."/>
        </authorList>
    </citation>
    <scope>NUCLEOTIDE SEQUENCE</scope>
    <source>
        <strain evidence="2">UTEX B ZZ1240</strain>
    </source>
</reference>
<dbReference type="PANTHER" id="PTHR35399:SF2">
    <property type="entry name" value="DUF839 DOMAIN-CONTAINING PROTEIN"/>
    <property type="match status" value="1"/>
</dbReference>
<dbReference type="Proteomes" id="UP000664859">
    <property type="component" value="Unassembled WGS sequence"/>
</dbReference>
<feature type="signal peptide" evidence="1">
    <location>
        <begin position="1"/>
        <end position="19"/>
    </location>
</feature>
<dbReference type="PANTHER" id="PTHR35399">
    <property type="entry name" value="SLR8030 PROTEIN"/>
    <property type="match status" value="1"/>
</dbReference>
<dbReference type="AlphaFoldDB" id="A0A835YU59"/>
<accession>A0A835YU59</accession>
<name>A0A835YU59_9STRA</name>
<dbReference type="InterPro" id="IPR008557">
    <property type="entry name" value="PhoX"/>
</dbReference>
<dbReference type="EMBL" id="JAFCMP010000412">
    <property type="protein sequence ID" value="KAG5180127.1"/>
    <property type="molecule type" value="Genomic_DNA"/>
</dbReference>
<keyword evidence="3" id="KW-1185">Reference proteome</keyword>
<evidence type="ECO:0000256" key="1">
    <source>
        <dbReference type="SAM" id="SignalP"/>
    </source>
</evidence>
<evidence type="ECO:0008006" key="4">
    <source>
        <dbReference type="Google" id="ProtNLM"/>
    </source>
</evidence>
<comment type="caution">
    <text evidence="2">The sequence shown here is derived from an EMBL/GenBank/DDBJ whole genome shotgun (WGS) entry which is preliminary data.</text>
</comment>
<evidence type="ECO:0000313" key="3">
    <source>
        <dbReference type="Proteomes" id="UP000664859"/>
    </source>
</evidence>
<evidence type="ECO:0000313" key="2">
    <source>
        <dbReference type="EMBL" id="KAG5180127.1"/>
    </source>
</evidence>
<sequence>MKASAAALVATAVLQPVAAWYQKPELYELDFSGVGVPEGAEQHQVIGSKAASLRSRAYQTDWHTISRTGEEYPYIAKGGDGSKLYDKSDVKSWPYGLVVDIDGNPLSKPTDGGRKSNDLDVSNEPDFVSYLQPGGTNTIYSFTHFESPRPGTLYLSALAQDTDTCELKIASTGPIDWSSWQGLWIPCAGFLTSWGTHLAGEEYEPDARALSEATAVDDLNEDIVGFMRYFDTYPADITDVSVITSQFNPYKYGYMFEAAVDAEGTVSTYKHMSMGRFSHELGIVMPDERTVYMTDDGDNVGFFAFVADTPGGLADGTLYAAKMTQLSADAGGTFMVQWINLGHATQAEIEAAADTMTFDSLFDTEAPAADMTCPTPGFKGVVAGAYGGVECLRLKPGMEKFASRFETRRYAATLGATTEFSKWEGITLDPSNMKIRTSITSVRNGMEDFAAEGEASKDYDIASANNVRLPYNPCGCVYELQLVACDGWWQAQTLKAQTLKATLCGTPSTDAEDPNSCLVDGLSSPDNTISAEDRLIVAEDTKSHVNNMLWAASLSTGAGPLTRVLTAVVGAEITGVYWHGDINGCAYLTASIQHPYEDLPMLLAAPESTGEAGWVGYVGPLKLKDQDDASAY</sequence>
<dbReference type="OrthoDB" id="10265760at2759"/>
<keyword evidence="1" id="KW-0732">Signal</keyword>
<gene>
    <name evidence="2" type="ORF">JKP88DRAFT_279826</name>
</gene>
<organism evidence="2 3">
    <name type="scientific">Tribonema minus</name>
    <dbReference type="NCBI Taxonomy" id="303371"/>
    <lineage>
        <taxon>Eukaryota</taxon>
        <taxon>Sar</taxon>
        <taxon>Stramenopiles</taxon>
        <taxon>Ochrophyta</taxon>
        <taxon>PX clade</taxon>
        <taxon>Xanthophyceae</taxon>
        <taxon>Tribonematales</taxon>
        <taxon>Tribonemataceae</taxon>
        <taxon>Tribonema</taxon>
    </lineage>
</organism>
<protein>
    <recommendedName>
        <fullName evidence="4">Alkaline phosphatase</fullName>
    </recommendedName>
</protein>
<dbReference type="Pfam" id="PF05787">
    <property type="entry name" value="PhoX"/>
    <property type="match status" value="1"/>
</dbReference>
<feature type="chain" id="PRO_5032569507" description="Alkaline phosphatase" evidence="1">
    <location>
        <begin position="20"/>
        <end position="632"/>
    </location>
</feature>